<evidence type="ECO:0000313" key="8">
    <source>
        <dbReference type="Proteomes" id="UP000002282"/>
    </source>
</evidence>
<dbReference type="GO" id="GO:0005085">
    <property type="term" value="F:guanyl-nucleotide exchange factor activity"/>
    <property type="evidence" value="ECO:0007669"/>
    <property type="project" value="UniProtKB-KW"/>
</dbReference>
<feature type="compositionally biased region" description="Polar residues" evidence="4">
    <location>
        <begin position="508"/>
        <end position="519"/>
    </location>
</feature>
<feature type="compositionally biased region" description="Basic residues" evidence="4">
    <location>
        <begin position="193"/>
        <end position="204"/>
    </location>
</feature>
<dbReference type="PROSITE" id="PS00720">
    <property type="entry name" value="RASGEF"/>
    <property type="match status" value="1"/>
</dbReference>
<dbReference type="GO" id="GO:0005886">
    <property type="term" value="C:plasma membrane"/>
    <property type="evidence" value="ECO:0007669"/>
    <property type="project" value="TreeGrafter"/>
</dbReference>
<evidence type="ECO:0000256" key="1">
    <source>
        <dbReference type="ARBA" id="ARBA00022658"/>
    </source>
</evidence>
<dbReference type="InterPro" id="IPR023578">
    <property type="entry name" value="Ras_GEF_dom_sf"/>
</dbReference>
<feature type="domain" description="N-terminal Ras-GEF" evidence="6">
    <location>
        <begin position="1066"/>
        <end position="1188"/>
    </location>
</feature>
<dbReference type="Gene3D" id="1.20.870.10">
    <property type="entry name" value="Son of sevenless (SoS) protein Chain: S domain 1"/>
    <property type="match status" value="1"/>
</dbReference>
<keyword evidence="8" id="KW-1185">Reference proteome</keyword>
<feature type="region of interest" description="Disordered" evidence="4">
    <location>
        <begin position="408"/>
        <end position="459"/>
    </location>
</feature>
<dbReference type="PANTHER" id="PTHR23113">
    <property type="entry name" value="GUANINE NUCLEOTIDE EXCHANGE FACTOR"/>
    <property type="match status" value="1"/>
</dbReference>
<dbReference type="SMART" id="SM00147">
    <property type="entry name" value="RasGEF"/>
    <property type="match status" value="1"/>
</dbReference>
<reference evidence="7 8" key="2">
    <citation type="journal article" date="2007" name="PLoS Biol.">
        <title>Principles of genome evolution in the Drosophila melanogaster species group.</title>
        <authorList>
            <person name="Ranz J.M."/>
            <person name="Maurin D."/>
            <person name="Chan Y.S."/>
            <person name="von Grotthuss M."/>
            <person name="Hillier L.W."/>
            <person name="Roote J."/>
            <person name="Ashburner M."/>
            <person name="Bergman C.M."/>
        </authorList>
    </citation>
    <scope>NUCLEOTIDE SEQUENCE [LARGE SCALE GENOMIC DNA]</scope>
    <source>
        <strain evidence="8">Tai18E2 / Tucson 14021-0261.01</strain>
    </source>
</reference>
<accession>A0A0R1E980</accession>
<feature type="compositionally biased region" description="Low complexity" evidence="4">
    <location>
        <begin position="630"/>
        <end position="642"/>
    </location>
</feature>
<dbReference type="InterPro" id="IPR008937">
    <property type="entry name" value="Ras-like_GEF"/>
</dbReference>
<feature type="region of interest" description="Disordered" evidence="4">
    <location>
        <begin position="590"/>
        <end position="610"/>
    </location>
</feature>
<protein>
    <recommendedName>
        <fullName evidence="2">CRK SH3-binding GNRP</fullName>
    </recommendedName>
</protein>
<dbReference type="Proteomes" id="UP000002282">
    <property type="component" value="Chromosome X"/>
</dbReference>
<feature type="domain" description="Ras-GEF" evidence="5">
    <location>
        <begin position="1234"/>
        <end position="1459"/>
    </location>
</feature>
<evidence type="ECO:0000259" key="6">
    <source>
        <dbReference type="PROSITE" id="PS50212"/>
    </source>
</evidence>
<sequence>MRVLNTELRLRFKNRKPRPFNRAASADDAMDLGTGMGMGMQTGTGTGIANGTEIGLRLNGATSMNGSISSPSTPGACSSGIGVGGGGCSSSSNNSINSGSYSTACTPPPPTHHHHTQHQQLQGTPAGSSRVGGAGGAGGGSGVPPAPPSAGSSGHKNSLKGTKLARRARSFKDDLIEKISLMRTTNNTLGRSHSPHSPRTKHGSKAPPTTEEVQRSTQTLETHVKDISNALKHFRDVILKKKLEVLPGNGTVILETIASMYSVIQTYTLNENSAIMSCATQQVYQSLGKLIKLCDEVMLSEDSGECASLSNENVREVIDLLEDAVRNLVTLAQGKLKEQDQCAFRYGGSGLGGIGAAAEIMGAVTASPGVSVPGTGIMRVSAAESAAQRTSLPDIALTPKERDILEQHNVNPMRGSHSTESILRDTSPPPKPPLPNRASNPPPLPPKRRSQPGAPAGAAVVGCSSLTSASYAQPHNISLNLDLDCSSNISLLNYGVDRLSVRSRSPDENSQCSFDSALNHSREEEDHQQQQQQQLRSLSKMPTMMDEDMDKMVSYKSTGYAGAAVEDKMQTPLATGGVGGGVVGGTGGAAEGAAAAATGGGETNSNRHSNESGFVSMREFRTSTQTTDYSIQSSTKSSSSNSEIAFSISESTAVGSSSEYQQISQSVSHSQRHISSSSSSCTTTTTSSSTTTGYGSSSSELEQQQQQQQTTTPAELAPALPPKSTQRSSLTRHESPVVGDELDDALSSSGWASHRSSQSEVAELRQLSPLHHLNHHPHTASAGQLQQWHSKHHSLIEGPRLQLAGSGSCSAFDQRHLDQEPPPLPMKKKHILAYMEICSASTRSIEQHRHTMHACNISRNISHSQTMNIMPMSKELSPELEIPPALPPKNYKQRKATSMVASPTLQPIIVSTPPPSPKPALGENGSTGRPDSRMATVCEELNDAVGSDDAMPEPRSPVLDSNENVSAVDDVRTFYCHSHQLPSEMKMSEDASNADQPITTPQVLEEQEEPTAESRPLVAVHEAGKPENADDEAEGEAEAERADMLINMLEEVNITRYLILKKREEDGPEVKGGYIDALIVHASRVQKVADNAFCEAFITTFRTFIQPIDVIEKLTHRYTYFFCQVQDNKQKAAKETFALLVRVVNDLTSTDLTSQLLSLLVEFVYQLVCSGQLYLAKLLRNKFVEKVTLYKEPKVYGFVGELGGAGGGPGTGIAGSGGCSAGGGGNQPSLLDLKSLEIAEQMTLLDAELFTKIEIPEVLLFAKDQCEEKSPNLNKFTEHFNKMSYWARSKILRLQDAKEREKHVNKFIKIMKHLRKMNNYNSYLALLSALDSGPIRRLEWQKGITEEVRSFCALIDSSSSFRAYRQALAETNPPCIPYIGLILQDLTFVHVGNQDYLSKGVINFSKRWQQYNIIDNMKRFKKCAYPFRRNERIIRFFDNFKDFMGEEEMWQISEKIKPRGRRPVNY</sequence>
<feature type="region of interest" description="Disordered" evidence="4">
    <location>
        <begin position="1003"/>
        <end position="1038"/>
    </location>
</feature>
<organism evidence="7 8">
    <name type="scientific">Drosophila yakuba</name>
    <name type="common">Fruit fly</name>
    <dbReference type="NCBI Taxonomy" id="7245"/>
    <lineage>
        <taxon>Eukaryota</taxon>
        <taxon>Metazoa</taxon>
        <taxon>Ecdysozoa</taxon>
        <taxon>Arthropoda</taxon>
        <taxon>Hexapoda</taxon>
        <taxon>Insecta</taxon>
        <taxon>Pterygota</taxon>
        <taxon>Neoptera</taxon>
        <taxon>Endopterygota</taxon>
        <taxon>Diptera</taxon>
        <taxon>Brachycera</taxon>
        <taxon>Muscomorpha</taxon>
        <taxon>Ephydroidea</taxon>
        <taxon>Drosophilidae</taxon>
        <taxon>Drosophila</taxon>
        <taxon>Sophophora</taxon>
    </lineage>
</organism>
<name>A0A0R1E980_DROYA</name>
<dbReference type="PANTHER" id="PTHR23113:SF224">
    <property type="entry name" value="RAP GUANINE NUCLEOTIDE EXCHANGE FACTOR 1"/>
    <property type="match status" value="1"/>
</dbReference>
<dbReference type="Pfam" id="PF00617">
    <property type="entry name" value="RasGEF"/>
    <property type="match status" value="1"/>
</dbReference>
<feature type="region of interest" description="Disordered" evidence="4">
    <location>
        <begin position="182"/>
        <end position="218"/>
    </location>
</feature>
<dbReference type="CDD" id="cd00155">
    <property type="entry name" value="RasGEF"/>
    <property type="match status" value="1"/>
</dbReference>
<evidence type="ECO:0000313" key="7">
    <source>
        <dbReference type="EMBL" id="KRK05932.1"/>
    </source>
</evidence>
<dbReference type="FunFam" id="1.10.840.10:FF:000009">
    <property type="entry name" value="rap guanine nucleotide exchange factor 1"/>
    <property type="match status" value="1"/>
</dbReference>
<feature type="compositionally biased region" description="Pro residues" evidence="4">
    <location>
        <begin position="427"/>
        <end position="445"/>
    </location>
</feature>
<keyword evidence="1 3" id="KW-0344">Guanine-nucleotide releasing factor</keyword>
<dbReference type="PROSITE" id="PS50212">
    <property type="entry name" value="RASGEF_NTER"/>
    <property type="match status" value="1"/>
</dbReference>
<evidence type="ECO:0000259" key="5">
    <source>
        <dbReference type="PROSITE" id="PS50009"/>
    </source>
</evidence>
<feature type="compositionally biased region" description="Low complexity" evidence="4">
    <location>
        <begin position="118"/>
        <end position="129"/>
    </location>
</feature>
<feature type="region of interest" description="Disordered" evidence="4">
    <location>
        <begin position="664"/>
        <end position="754"/>
    </location>
</feature>
<feature type="region of interest" description="Disordered" evidence="4">
    <location>
        <begin position="773"/>
        <end position="792"/>
    </location>
</feature>
<feature type="compositionally biased region" description="Low complexity" evidence="4">
    <location>
        <begin position="664"/>
        <end position="718"/>
    </location>
</feature>
<feature type="region of interest" description="Disordered" evidence="4">
    <location>
        <begin position="623"/>
        <end position="642"/>
    </location>
</feature>
<dbReference type="GO" id="GO:0007265">
    <property type="term" value="P:Ras protein signal transduction"/>
    <property type="evidence" value="ECO:0007669"/>
    <property type="project" value="TreeGrafter"/>
</dbReference>
<dbReference type="Pfam" id="PF00618">
    <property type="entry name" value="RasGEF_N"/>
    <property type="match status" value="1"/>
</dbReference>
<dbReference type="InterPro" id="IPR036964">
    <property type="entry name" value="RASGEF_cat_dom_sf"/>
</dbReference>
<dbReference type="SUPFAM" id="SSF48366">
    <property type="entry name" value="Ras GEF"/>
    <property type="match status" value="1"/>
</dbReference>
<feature type="region of interest" description="Disordered" evidence="4">
    <location>
        <begin position="907"/>
        <end position="932"/>
    </location>
</feature>
<gene>
    <name evidence="7" type="primary">Dyak\C3G</name>
    <name evidence="7" type="synonym">C3G</name>
    <name evidence="7" type="synonym">Dyak\GE16444</name>
    <name evidence="7" type="synonym">dyak_GLEANR_17865</name>
    <name evidence="7" type="synonym">GE16444</name>
    <name evidence="7" type="ORF">Dyak_GE16444</name>
</gene>
<feature type="compositionally biased region" description="Polar residues" evidence="4">
    <location>
        <begin position="182"/>
        <end position="192"/>
    </location>
</feature>
<feature type="compositionally biased region" description="Gly residues" evidence="4">
    <location>
        <begin position="130"/>
        <end position="142"/>
    </location>
</feature>
<dbReference type="EMBL" id="CM000162">
    <property type="protein sequence ID" value="KRK05932.1"/>
    <property type="molecule type" value="Genomic_DNA"/>
</dbReference>
<reference evidence="7 8" key="1">
    <citation type="journal article" date="2007" name="Nature">
        <title>Evolution of genes and genomes on the Drosophila phylogeny.</title>
        <authorList>
            <consortium name="Drosophila 12 Genomes Consortium"/>
            <person name="Clark A.G."/>
            <person name="Eisen M.B."/>
            <person name="Smith D.R."/>
            <person name="Bergman C.M."/>
            <person name="Oliver B."/>
            <person name="Markow T.A."/>
            <person name="Kaufman T.C."/>
            <person name="Kellis M."/>
            <person name="Gelbart W."/>
            <person name="Iyer V.N."/>
            <person name="Pollard D.A."/>
            <person name="Sackton T.B."/>
            <person name="Larracuente A.M."/>
            <person name="Singh N.D."/>
            <person name="Abad J.P."/>
            <person name="Abt D.N."/>
            <person name="Adryan B."/>
            <person name="Aguade M."/>
            <person name="Akashi H."/>
            <person name="Anderson W.W."/>
            <person name="Aquadro C.F."/>
            <person name="Ardell D.H."/>
            <person name="Arguello R."/>
            <person name="Artieri C.G."/>
            <person name="Barbash D.A."/>
            <person name="Barker D."/>
            <person name="Barsanti P."/>
            <person name="Batterham P."/>
            <person name="Batzoglou S."/>
            <person name="Begun D."/>
            <person name="Bhutkar A."/>
            <person name="Blanco E."/>
            <person name="Bosak S.A."/>
            <person name="Bradley R.K."/>
            <person name="Brand A.D."/>
            <person name="Brent M.R."/>
            <person name="Brooks A.N."/>
            <person name="Brown R.H."/>
            <person name="Butlin R.K."/>
            <person name="Caggese C."/>
            <person name="Calvi B.R."/>
            <person name="Bernardo de Carvalho A."/>
            <person name="Caspi A."/>
            <person name="Castrezana S."/>
            <person name="Celniker S.E."/>
            <person name="Chang J.L."/>
            <person name="Chapple C."/>
            <person name="Chatterji S."/>
            <person name="Chinwalla A."/>
            <person name="Civetta A."/>
            <person name="Clifton S.W."/>
            <person name="Comeron J.M."/>
            <person name="Costello J.C."/>
            <person name="Coyne J.A."/>
            <person name="Daub J."/>
            <person name="David R.G."/>
            <person name="Delcher A.L."/>
            <person name="Delehaunty K."/>
            <person name="Do C.B."/>
            <person name="Ebling H."/>
            <person name="Edwards K."/>
            <person name="Eickbush T."/>
            <person name="Evans J.D."/>
            <person name="Filipski A."/>
            <person name="Findeiss S."/>
            <person name="Freyhult E."/>
            <person name="Fulton L."/>
            <person name="Fulton R."/>
            <person name="Garcia A.C."/>
            <person name="Gardiner A."/>
            <person name="Garfield D.A."/>
            <person name="Garvin B.E."/>
            <person name="Gibson G."/>
            <person name="Gilbert D."/>
            <person name="Gnerre S."/>
            <person name="Godfrey J."/>
            <person name="Good R."/>
            <person name="Gotea V."/>
            <person name="Gravely B."/>
            <person name="Greenberg A.J."/>
            <person name="Griffiths-Jones S."/>
            <person name="Gross S."/>
            <person name="Guigo R."/>
            <person name="Gustafson E.A."/>
            <person name="Haerty W."/>
            <person name="Hahn M.W."/>
            <person name="Halligan D.L."/>
            <person name="Halpern A.L."/>
            <person name="Halter G.M."/>
            <person name="Han M.V."/>
            <person name="Heger A."/>
            <person name="Hillier L."/>
            <person name="Hinrichs A.S."/>
            <person name="Holmes I."/>
            <person name="Hoskins R.A."/>
            <person name="Hubisz M.J."/>
            <person name="Hultmark D."/>
            <person name="Huntley M.A."/>
            <person name="Jaffe D.B."/>
            <person name="Jagadeeshan S."/>
            <person name="Jeck W.R."/>
            <person name="Johnson J."/>
            <person name="Jones C.D."/>
            <person name="Jordan W.C."/>
            <person name="Karpen G.H."/>
            <person name="Kataoka E."/>
            <person name="Keightley P.D."/>
            <person name="Kheradpour P."/>
            <person name="Kirkness E.F."/>
            <person name="Koerich L.B."/>
            <person name="Kristiansen K."/>
            <person name="Kudrna D."/>
            <person name="Kulathinal R.J."/>
            <person name="Kumar S."/>
            <person name="Kwok R."/>
            <person name="Lander E."/>
            <person name="Langley C.H."/>
            <person name="Lapoint R."/>
            <person name="Lazzaro B.P."/>
            <person name="Lee S.J."/>
            <person name="Levesque L."/>
            <person name="Li R."/>
            <person name="Lin C.F."/>
            <person name="Lin M.F."/>
            <person name="Lindblad-Toh K."/>
            <person name="Llopart A."/>
            <person name="Long M."/>
            <person name="Low L."/>
            <person name="Lozovsky E."/>
            <person name="Lu J."/>
            <person name="Luo M."/>
            <person name="Machado C.A."/>
            <person name="Makalowski W."/>
            <person name="Marzo M."/>
            <person name="Matsuda M."/>
            <person name="Matzkin L."/>
            <person name="McAllister B."/>
            <person name="McBride C.S."/>
            <person name="McKernan B."/>
            <person name="McKernan K."/>
            <person name="Mendez-Lago M."/>
            <person name="Minx P."/>
            <person name="Mollenhauer M.U."/>
            <person name="Montooth K."/>
            <person name="Mount S.M."/>
            <person name="Mu X."/>
            <person name="Myers E."/>
            <person name="Negre B."/>
            <person name="Newfeld S."/>
            <person name="Nielsen R."/>
            <person name="Noor M.A."/>
            <person name="O'Grady P."/>
            <person name="Pachter L."/>
            <person name="Papaceit M."/>
            <person name="Parisi M.J."/>
            <person name="Parisi M."/>
            <person name="Parts L."/>
            <person name="Pedersen J.S."/>
            <person name="Pesole G."/>
            <person name="Phillippy A.M."/>
            <person name="Ponting C.P."/>
            <person name="Pop M."/>
            <person name="Porcelli D."/>
            <person name="Powell J.R."/>
            <person name="Prohaska S."/>
            <person name="Pruitt K."/>
            <person name="Puig M."/>
            <person name="Quesneville H."/>
            <person name="Ram K.R."/>
            <person name="Rand D."/>
            <person name="Rasmussen M.D."/>
            <person name="Reed L.K."/>
            <person name="Reenan R."/>
            <person name="Reily A."/>
            <person name="Remington K.A."/>
            <person name="Rieger T.T."/>
            <person name="Ritchie M.G."/>
            <person name="Robin C."/>
            <person name="Rogers Y.H."/>
            <person name="Rohde C."/>
            <person name="Rozas J."/>
            <person name="Rubenfield M.J."/>
            <person name="Ruiz A."/>
            <person name="Russo S."/>
            <person name="Salzberg S.L."/>
            <person name="Sanchez-Gracia A."/>
            <person name="Saranga D.J."/>
            <person name="Sato H."/>
            <person name="Schaeffer S.W."/>
            <person name="Schatz M.C."/>
            <person name="Schlenke T."/>
            <person name="Schwartz R."/>
            <person name="Segarra C."/>
            <person name="Singh R.S."/>
            <person name="Sirot L."/>
            <person name="Sirota M."/>
            <person name="Sisneros N.B."/>
            <person name="Smith C.D."/>
            <person name="Smith T.F."/>
            <person name="Spieth J."/>
            <person name="Stage D.E."/>
            <person name="Stark A."/>
            <person name="Stephan W."/>
            <person name="Strausberg R.L."/>
            <person name="Strempel S."/>
            <person name="Sturgill D."/>
            <person name="Sutton G."/>
            <person name="Sutton G.G."/>
            <person name="Tao W."/>
            <person name="Teichmann S."/>
            <person name="Tobari Y.N."/>
            <person name="Tomimura Y."/>
            <person name="Tsolas J.M."/>
            <person name="Valente V.L."/>
            <person name="Venter E."/>
            <person name="Venter J.C."/>
            <person name="Vicario S."/>
            <person name="Vieira F.G."/>
            <person name="Vilella A.J."/>
            <person name="Villasante A."/>
            <person name="Walenz B."/>
            <person name="Wang J."/>
            <person name="Wasserman M."/>
            <person name="Watts T."/>
            <person name="Wilson D."/>
            <person name="Wilson R.K."/>
            <person name="Wing R.A."/>
            <person name="Wolfner M.F."/>
            <person name="Wong A."/>
            <person name="Wong G.K."/>
            <person name="Wu C.I."/>
            <person name="Wu G."/>
            <person name="Yamamoto D."/>
            <person name="Yang H.P."/>
            <person name="Yang S.P."/>
            <person name="Yorke J.A."/>
            <person name="Yoshida K."/>
            <person name="Zdobnov E."/>
            <person name="Zhang P."/>
            <person name="Zhang Y."/>
            <person name="Zimin A.V."/>
            <person name="Baldwin J."/>
            <person name="Abdouelleil A."/>
            <person name="Abdulkadir J."/>
            <person name="Abebe A."/>
            <person name="Abera B."/>
            <person name="Abreu J."/>
            <person name="Acer S.C."/>
            <person name="Aftuck L."/>
            <person name="Alexander A."/>
            <person name="An P."/>
            <person name="Anderson E."/>
            <person name="Anderson S."/>
            <person name="Arachi H."/>
            <person name="Azer M."/>
            <person name="Bachantsang P."/>
            <person name="Barry A."/>
            <person name="Bayul T."/>
            <person name="Berlin A."/>
            <person name="Bessette D."/>
            <person name="Bloom T."/>
            <person name="Blye J."/>
            <person name="Boguslavskiy L."/>
            <person name="Bonnet C."/>
            <person name="Boukhgalter B."/>
            <person name="Bourzgui I."/>
            <person name="Brown A."/>
            <person name="Cahill P."/>
            <person name="Channer S."/>
            <person name="Cheshatsang Y."/>
            <person name="Chuda L."/>
            <person name="Citroen M."/>
            <person name="Collymore A."/>
            <person name="Cooke P."/>
            <person name="Costello M."/>
            <person name="D'Aco K."/>
            <person name="Daza R."/>
            <person name="De Haan G."/>
            <person name="DeGray S."/>
            <person name="DeMaso C."/>
            <person name="Dhargay N."/>
            <person name="Dooley K."/>
            <person name="Dooley E."/>
            <person name="Doricent M."/>
            <person name="Dorje P."/>
            <person name="Dorjee K."/>
            <person name="Dupes A."/>
            <person name="Elong R."/>
            <person name="Falk J."/>
            <person name="Farina A."/>
            <person name="Faro S."/>
            <person name="Ferguson D."/>
            <person name="Fisher S."/>
            <person name="Foley C.D."/>
            <person name="Franke A."/>
            <person name="Friedrich D."/>
            <person name="Gadbois L."/>
            <person name="Gearin G."/>
            <person name="Gearin C.R."/>
            <person name="Giannoukos G."/>
            <person name="Goode T."/>
            <person name="Graham J."/>
            <person name="Grandbois E."/>
            <person name="Grewal S."/>
            <person name="Gyaltsen K."/>
            <person name="Hafez N."/>
            <person name="Hagos B."/>
            <person name="Hall J."/>
            <person name="Henson C."/>
            <person name="Hollinger A."/>
            <person name="Honan T."/>
            <person name="Huard M.D."/>
            <person name="Hughes L."/>
            <person name="Hurhula B."/>
            <person name="Husby M.E."/>
            <person name="Kamat A."/>
            <person name="Kanga B."/>
            <person name="Kashin S."/>
            <person name="Khazanovich D."/>
            <person name="Kisner P."/>
            <person name="Lance K."/>
            <person name="Lara M."/>
            <person name="Lee W."/>
            <person name="Lennon N."/>
            <person name="Letendre F."/>
            <person name="LeVine R."/>
            <person name="Lipovsky A."/>
            <person name="Liu X."/>
            <person name="Liu J."/>
            <person name="Liu S."/>
            <person name="Lokyitsang T."/>
            <person name="Lokyitsang Y."/>
            <person name="Lubonja R."/>
            <person name="Lui A."/>
            <person name="MacDonald P."/>
            <person name="Magnisalis V."/>
            <person name="Maru K."/>
            <person name="Matthews C."/>
            <person name="McCusker W."/>
            <person name="McDonough S."/>
            <person name="Mehta T."/>
            <person name="Meldrim J."/>
            <person name="Meneus L."/>
            <person name="Mihai O."/>
            <person name="Mihalev A."/>
            <person name="Mihova T."/>
            <person name="Mittelman R."/>
            <person name="Mlenga V."/>
            <person name="Montmayeur A."/>
            <person name="Mulrain L."/>
            <person name="Navidi A."/>
            <person name="Naylor J."/>
            <person name="Negash T."/>
            <person name="Nguyen T."/>
            <person name="Nguyen N."/>
            <person name="Nicol R."/>
            <person name="Norbu C."/>
            <person name="Norbu N."/>
            <person name="Novod N."/>
            <person name="O'Neill B."/>
            <person name="Osman S."/>
            <person name="Markiewicz E."/>
            <person name="Oyono O.L."/>
            <person name="Patti C."/>
            <person name="Phunkhang P."/>
            <person name="Pierre F."/>
            <person name="Priest M."/>
            <person name="Raghuraman S."/>
            <person name="Rege F."/>
            <person name="Reyes R."/>
            <person name="Rise C."/>
            <person name="Rogov P."/>
            <person name="Ross K."/>
            <person name="Ryan E."/>
            <person name="Settipalli S."/>
            <person name="Shea T."/>
            <person name="Sherpa N."/>
            <person name="Shi L."/>
            <person name="Shih D."/>
            <person name="Sparrow T."/>
            <person name="Spaulding J."/>
            <person name="Stalker J."/>
            <person name="Stange-Thomann N."/>
            <person name="Stavropoulos S."/>
            <person name="Stone C."/>
            <person name="Strader C."/>
            <person name="Tesfaye S."/>
            <person name="Thomson T."/>
            <person name="Thoulutsang Y."/>
            <person name="Thoulutsang D."/>
            <person name="Topham K."/>
            <person name="Topping I."/>
            <person name="Tsamla T."/>
            <person name="Vassiliev H."/>
            <person name="Vo A."/>
            <person name="Wangchuk T."/>
            <person name="Wangdi T."/>
            <person name="Weiand M."/>
            <person name="Wilkinson J."/>
            <person name="Wilson A."/>
            <person name="Yadav S."/>
            <person name="Young G."/>
            <person name="Yu Q."/>
            <person name="Zembek L."/>
            <person name="Zhong D."/>
            <person name="Zimmer A."/>
            <person name="Zwirko Z."/>
            <person name="Jaffe D.B."/>
            <person name="Alvarez P."/>
            <person name="Brockman W."/>
            <person name="Butler J."/>
            <person name="Chin C."/>
            <person name="Gnerre S."/>
            <person name="Grabherr M."/>
            <person name="Kleber M."/>
            <person name="Mauceli E."/>
            <person name="MacCallum I."/>
        </authorList>
    </citation>
    <scope>NUCLEOTIDE SEQUENCE [LARGE SCALE GENOMIC DNA]</scope>
    <source>
        <strain evidence="8">Tai18E2 / Tucson 14021-0261.01</strain>
    </source>
</reference>
<dbReference type="InterPro" id="IPR000651">
    <property type="entry name" value="Ras-like_Gua-exchang_fac_N"/>
</dbReference>
<dbReference type="SMART" id="SM00229">
    <property type="entry name" value="RasGEFN"/>
    <property type="match status" value="1"/>
</dbReference>
<proteinExistence type="predicted"/>
<evidence type="ECO:0000256" key="3">
    <source>
        <dbReference type="PROSITE-ProRule" id="PRU00168"/>
    </source>
</evidence>
<evidence type="ECO:0000256" key="4">
    <source>
        <dbReference type="SAM" id="MobiDB-lite"/>
    </source>
</evidence>
<feature type="region of interest" description="Disordered" evidence="4">
    <location>
        <begin position="87"/>
        <end position="166"/>
    </location>
</feature>
<feature type="compositionally biased region" description="Low complexity" evidence="4">
    <location>
        <begin position="89"/>
        <end position="100"/>
    </location>
</feature>
<dbReference type="Gene3D" id="1.10.840.10">
    <property type="entry name" value="Ras guanine-nucleotide exchange factors catalytic domain"/>
    <property type="match status" value="1"/>
</dbReference>
<dbReference type="PROSITE" id="PS50009">
    <property type="entry name" value="RASGEF_CAT"/>
    <property type="match status" value="1"/>
</dbReference>
<dbReference type="OrthoDB" id="25179at2759"/>
<evidence type="ECO:0000256" key="2">
    <source>
        <dbReference type="ARBA" id="ARBA00083313"/>
    </source>
</evidence>
<dbReference type="InterPro" id="IPR019804">
    <property type="entry name" value="Ras_G-nucl-exch_fac_CS"/>
</dbReference>
<dbReference type="CDD" id="cd06224">
    <property type="entry name" value="REM"/>
    <property type="match status" value="1"/>
</dbReference>
<dbReference type="InterPro" id="IPR001895">
    <property type="entry name" value="RASGEF_cat_dom"/>
</dbReference>
<feature type="region of interest" description="Disordered" evidence="4">
    <location>
        <begin position="502"/>
        <end position="538"/>
    </location>
</feature>